<dbReference type="InterPro" id="IPR009883">
    <property type="entry name" value="YgfX"/>
</dbReference>
<reference evidence="2 3" key="1">
    <citation type="submission" date="2019-03" db="EMBL/GenBank/DDBJ databases">
        <title>Genome sequence of Thiobacillaceae bacterium LSR1, a sulfur-oxidizing bacterium isolated from freshwater sediment.</title>
        <authorList>
            <person name="Li S."/>
        </authorList>
    </citation>
    <scope>NUCLEOTIDE SEQUENCE [LARGE SCALE GENOMIC DNA]</scope>
    <source>
        <strain evidence="2 3">LSR1</strain>
    </source>
</reference>
<keyword evidence="1" id="KW-0472">Membrane</keyword>
<gene>
    <name evidence="2" type="ORF">EZJ19_09215</name>
</gene>
<accession>A0A4R1BCH1</accession>
<dbReference type="RefSeq" id="WP_131446848.1">
    <property type="nucleotide sequence ID" value="NZ_SJZB01000033.1"/>
</dbReference>
<dbReference type="Proteomes" id="UP000295443">
    <property type="component" value="Unassembled WGS sequence"/>
</dbReference>
<keyword evidence="1" id="KW-1133">Transmembrane helix</keyword>
<keyword evidence="3" id="KW-1185">Reference proteome</keyword>
<sequence length="161" mass="17862">MHAKYRDYHFAMAPTDLGLEVRPSAIFRNVVMAAHVLAGLATWLAGLAGWQPAVLVIALAASFIQYTRSRRTTVLRGHADGRLEIRVGDDWHPATVGPDTVVLSWLVVMRYRMEGGRRHASLVVLPDSLPAQDFRHLRIWLRWQARMTAGAGRADAGSISP</sequence>
<protein>
    <recommendedName>
        <fullName evidence="4">Toxin CptA</fullName>
    </recommendedName>
</protein>
<evidence type="ECO:0008006" key="4">
    <source>
        <dbReference type="Google" id="ProtNLM"/>
    </source>
</evidence>
<dbReference type="EMBL" id="SJZB01000033">
    <property type="protein sequence ID" value="TCJ14751.1"/>
    <property type="molecule type" value="Genomic_DNA"/>
</dbReference>
<feature type="transmembrane region" description="Helical" evidence="1">
    <location>
        <begin position="50"/>
        <end position="67"/>
    </location>
</feature>
<proteinExistence type="predicted"/>
<dbReference type="OrthoDB" id="9182772at2"/>
<dbReference type="AlphaFoldDB" id="A0A4R1BCH1"/>
<evidence type="ECO:0000313" key="3">
    <source>
        <dbReference type="Proteomes" id="UP000295443"/>
    </source>
</evidence>
<keyword evidence="1" id="KW-0812">Transmembrane</keyword>
<organism evidence="2 3">
    <name type="scientific">Parasulfuritortus cantonensis</name>
    <dbReference type="NCBI Taxonomy" id="2528202"/>
    <lineage>
        <taxon>Bacteria</taxon>
        <taxon>Pseudomonadati</taxon>
        <taxon>Pseudomonadota</taxon>
        <taxon>Betaproteobacteria</taxon>
        <taxon>Nitrosomonadales</taxon>
        <taxon>Thiobacillaceae</taxon>
        <taxon>Parasulfuritortus</taxon>
    </lineage>
</organism>
<evidence type="ECO:0000256" key="1">
    <source>
        <dbReference type="SAM" id="Phobius"/>
    </source>
</evidence>
<comment type="caution">
    <text evidence="2">The sequence shown here is derived from an EMBL/GenBank/DDBJ whole genome shotgun (WGS) entry which is preliminary data.</text>
</comment>
<dbReference type="Pfam" id="PF07254">
    <property type="entry name" value="Cpta_toxin"/>
    <property type="match status" value="1"/>
</dbReference>
<name>A0A4R1BCH1_9PROT</name>
<evidence type="ECO:0000313" key="2">
    <source>
        <dbReference type="EMBL" id="TCJ14751.1"/>
    </source>
</evidence>